<dbReference type="EMBL" id="UINC01216220">
    <property type="protein sequence ID" value="SVE42265.1"/>
    <property type="molecule type" value="Genomic_DNA"/>
</dbReference>
<accession>A0A383DDD0</accession>
<dbReference type="Pfam" id="PF07549">
    <property type="entry name" value="Sec_GG"/>
    <property type="match status" value="1"/>
</dbReference>
<dbReference type="AlphaFoldDB" id="A0A383DDD0"/>
<evidence type="ECO:0008006" key="2">
    <source>
        <dbReference type="Google" id="ProtNLM"/>
    </source>
</evidence>
<proteinExistence type="predicted"/>
<reference evidence="1" key="1">
    <citation type="submission" date="2018-05" db="EMBL/GenBank/DDBJ databases">
        <authorList>
            <person name="Lanie J.A."/>
            <person name="Ng W.-L."/>
            <person name="Kazmierczak K.M."/>
            <person name="Andrzejewski T.M."/>
            <person name="Davidsen T.M."/>
            <person name="Wayne K.J."/>
            <person name="Tettelin H."/>
            <person name="Glass J.I."/>
            <person name="Rusch D."/>
            <person name="Podicherti R."/>
            <person name="Tsui H.-C.T."/>
            <person name="Winkler M.E."/>
        </authorList>
    </citation>
    <scope>NUCLEOTIDE SEQUENCE</scope>
</reference>
<dbReference type="InterPro" id="IPR022646">
    <property type="entry name" value="SecD/SecF_CS"/>
</dbReference>
<organism evidence="1">
    <name type="scientific">marine metagenome</name>
    <dbReference type="NCBI Taxonomy" id="408172"/>
    <lineage>
        <taxon>unclassified sequences</taxon>
        <taxon>metagenomes</taxon>
        <taxon>ecological metagenomes</taxon>
    </lineage>
</organism>
<feature type="non-terminal residue" evidence="1">
    <location>
        <position position="34"/>
    </location>
</feature>
<name>A0A383DDD0_9ZZZZ</name>
<sequence length="34" mass="3580">MIFSAFLLIVSIISLGLQGLKLGIDFTGGTLIEV</sequence>
<gene>
    <name evidence="1" type="ORF">METZ01_LOCUS495119</name>
</gene>
<evidence type="ECO:0000313" key="1">
    <source>
        <dbReference type="EMBL" id="SVE42265.1"/>
    </source>
</evidence>
<protein>
    <recommendedName>
        <fullName evidence="2">Protein translocase subunit SecF</fullName>
    </recommendedName>
</protein>